<proteinExistence type="predicted"/>
<dbReference type="PANTHER" id="PTHR11200">
    <property type="entry name" value="INOSITOL 5-PHOSPHATASE"/>
    <property type="match status" value="1"/>
</dbReference>
<feature type="compositionally biased region" description="Polar residues" evidence="1">
    <location>
        <begin position="64"/>
        <end position="85"/>
    </location>
</feature>
<dbReference type="GO" id="GO:0046856">
    <property type="term" value="P:phosphatidylinositol dephosphorylation"/>
    <property type="evidence" value="ECO:0007669"/>
    <property type="project" value="InterPro"/>
</dbReference>
<dbReference type="EMBL" id="JAODAN010000001">
    <property type="protein sequence ID" value="KAK1927036.1"/>
    <property type="molecule type" value="Genomic_DNA"/>
</dbReference>
<dbReference type="GO" id="GO:0004439">
    <property type="term" value="F:phosphatidylinositol-4,5-bisphosphate 5-phosphatase activity"/>
    <property type="evidence" value="ECO:0007669"/>
    <property type="project" value="TreeGrafter"/>
</dbReference>
<name>A0AAD9L8B5_PAPLA</name>
<dbReference type="Pfam" id="PF22669">
    <property type="entry name" value="Exo_endo_phos2"/>
    <property type="match status" value="1"/>
</dbReference>
<keyword evidence="4" id="KW-1185">Reference proteome</keyword>
<dbReference type="InterPro" id="IPR036691">
    <property type="entry name" value="Endo/exonu/phosph_ase_sf"/>
</dbReference>
<feature type="region of interest" description="Disordered" evidence="1">
    <location>
        <begin position="30"/>
        <end position="144"/>
    </location>
</feature>
<dbReference type="PANTHER" id="PTHR11200:SF240">
    <property type="entry name" value="INOSITOL POLYPHOSPHATE 5-PHOSPHATASE C9G1.10C-RELATED"/>
    <property type="match status" value="1"/>
</dbReference>
<protein>
    <recommendedName>
        <fullName evidence="2">Inositol polyphosphate-related phosphatase domain-containing protein</fullName>
    </recommendedName>
</protein>
<dbReference type="InterPro" id="IPR000300">
    <property type="entry name" value="IPPc"/>
</dbReference>
<feature type="compositionally biased region" description="Low complexity" evidence="1">
    <location>
        <begin position="470"/>
        <end position="482"/>
    </location>
</feature>
<accession>A0AAD9L8B5</accession>
<evidence type="ECO:0000256" key="1">
    <source>
        <dbReference type="SAM" id="MobiDB-lite"/>
    </source>
</evidence>
<sequence>MTQSNGSPVEEESAPVSISSLRSKFESLAASNADAAGKKPAPVAPKPNGLRVNGLEGATGGGSISSEVNSRPASRSVTPTPSRQLSPVPAQPEKDGIPRSPRPEPPAVPAKPKLVSPAFHVPTNTALPRETPNETLTSVNAVNTSASIPPAREIRLAQETKPVIVSTPASPVISSVFDGAGTNRERAVSDLGPSTSQKHDSLMPSSPRPNKRPAPSVPERSPSPSLTTSVETEQGDGDVAAAPSVKALRERFGGASAGSASTRGVPKSTSMDTFPRARDISASQQDNLDHTRSAESSTPESIPSPPLSTSPGEIAATSSLRHRPPPPPPPISRGSSPAPPQPDRSTKPSLSRGPSHPTSSSGLAIPSPTLQQVNHPTPTPSAPPALPVRKPTLPSPDSTGIPPPIPTNRPRPEISAPKGSSVTDEQGPPRLPQRSRAQTLVKPDVPTRSGVPPLPIRQATLMASEATTRSSHSQSISLPISPERSRDAAGLEPYQPPPPPMRSALNAASPSRKDNRDEAKTPPGDISSEDEEEGEPAPLSSLSNAAKRALEDYPDATHANRRPPKFVPDIRMIQPHHIYAFAVFGRHVVTGAHHVRVYDTQMSERPIFIVDLRETGLEFRIKDPRVTALGFRPGAHPADEGRYLWCGTKDGHLWELDIMTGQVTDTKPSVHAAAVVQIFRYRRNILTLDESGKLHVYEVPVAEKADSKVAPFILRTVRVSERFNFARMVRGQLWTATAPTARSTTTAASKGATIRVYEPCAPGSMPPGKTLFTTEWTGAVTSATVIPFAPDTVYLGHEGGFVSIWSSSEMTCLQVVKISASDILALEGVGERLWAGNRKGQIHVLDVTTKPWIVTNLWTAHEHSIQTLIVDPWAIEHTGRCAVWSATRESIGAWDGLLSVDWIDCQMKLREPQYCHYREVKALICSWNIDSAKPTDLSGSAANVSFFDDLLNSVDRPDIIVFGFQEVIPLTDKKLTAKTLLFGGKGKEAGATADKVSSAYRNWLDKLSSAVRLATPSDCTYVKVHSESLVGLFTCVFVRAEEKDTLRDVDICTVKRGLGNIYGNKGAIVARMVMDDTSLCFINVHLAAGQSQKAARNADLGAIMEDKAILPPTDDLPYVHGGDGTAILDHELVFLNGDLNYRIDQRRENVLSNISAGELDYLLEHDQLRKEMRGNHAFRLRSFDEPHITFAPTYKYNRGSTEYDSSEKKRIPAWCDRILYARSACIEPINYKRYEATVSDHRPISAAFRLKVKSVDKGRMSRVRGEVGEEWTKREIEMLERMVEAFKGLV</sequence>
<gene>
    <name evidence="3" type="ORF">DB88DRAFT_476465</name>
</gene>
<dbReference type="SUPFAM" id="SSF56219">
    <property type="entry name" value="DNase I-like"/>
    <property type="match status" value="1"/>
</dbReference>
<feature type="compositionally biased region" description="Pro residues" evidence="1">
    <location>
        <begin position="377"/>
        <end position="386"/>
    </location>
</feature>
<evidence type="ECO:0000313" key="4">
    <source>
        <dbReference type="Proteomes" id="UP001182556"/>
    </source>
</evidence>
<evidence type="ECO:0000259" key="2">
    <source>
        <dbReference type="SMART" id="SM00128"/>
    </source>
</evidence>
<dbReference type="Gene3D" id="2.130.10.10">
    <property type="entry name" value="YVTN repeat-like/Quinoprotein amine dehydrogenase"/>
    <property type="match status" value="1"/>
</dbReference>
<comment type="caution">
    <text evidence="3">The sequence shown here is derived from an EMBL/GenBank/DDBJ whole genome shotgun (WGS) entry which is preliminary data.</text>
</comment>
<reference evidence="3" key="1">
    <citation type="submission" date="2023-02" db="EMBL/GenBank/DDBJ databases">
        <title>Identification and recombinant expression of a fungal hydrolase from Papiliotrema laurentii that hydrolyzes apple cutin and clears colloidal polyester polyurethane.</title>
        <authorList>
            <consortium name="DOE Joint Genome Institute"/>
            <person name="Roman V.A."/>
            <person name="Bojanowski C."/>
            <person name="Crable B.R."/>
            <person name="Wagner D.N."/>
            <person name="Hung C.S."/>
            <person name="Nadeau L.J."/>
            <person name="Schratz L."/>
            <person name="Haridas S."/>
            <person name="Pangilinan J."/>
            <person name="Lipzen A."/>
            <person name="Na H."/>
            <person name="Yan M."/>
            <person name="Ng V."/>
            <person name="Grigoriev I.V."/>
            <person name="Spatafora J.W."/>
            <person name="Barlow D."/>
            <person name="Biffinger J."/>
            <person name="Kelley-Loughnane N."/>
            <person name="Varaljay V.A."/>
            <person name="Crookes-Goodson W.J."/>
        </authorList>
    </citation>
    <scope>NUCLEOTIDE SEQUENCE</scope>
    <source>
        <strain evidence="3">5307AH</strain>
    </source>
</reference>
<evidence type="ECO:0000313" key="3">
    <source>
        <dbReference type="EMBL" id="KAK1927036.1"/>
    </source>
</evidence>
<dbReference type="InterPro" id="IPR036322">
    <property type="entry name" value="WD40_repeat_dom_sf"/>
</dbReference>
<organism evidence="3 4">
    <name type="scientific">Papiliotrema laurentii</name>
    <name type="common">Cryptococcus laurentii</name>
    <dbReference type="NCBI Taxonomy" id="5418"/>
    <lineage>
        <taxon>Eukaryota</taxon>
        <taxon>Fungi</taxon>
        <taxon>Dikarya</taxon>
        <taxon>Basidiomycota</taxon>
        <taxon>Agaricomycotina</taxon>
        <taxon>Tremellomycetes</taxon>
        <taxon>Tremellales</taxon>
        <taxon>Rhynchogastremaceae</taxon>
        <taxon>Papiliotrema</taxon>
    </lineage>
</organism>
<feature type="compositionally biased region" description="Polar residues" evidence="1">
    <location>
        <begin position="133"/>
        <end position="144"/>
    </location>
</feature>
<dbReference type="Gene3D" id="3.60.10.10">
    <property type="entry name" value="Endonuclease/exonuclease/phosphatase"/>
    <property type="match status" value="1"/>
</dbReference>
<feature type="compositionally biased region" description="Basic and acidic residues" evidence="1">
    <location>
        <begin position="511"/>
        <end position="520"/>
    </location>
</feature>
<feature type="region of interest" description="Disordered" evidence="1">
    <location>
        <begin position="164"/>
        <end position="543"/>
    </location>
</feature>
<dbReference type="SUPFAM" id="SSF50978">
    <property type="entry name" value="WD40 repeat-like"/>
    <property type="match status" value="1"/>
</dbReference>
<feature type="compositionally biased region" description="Polar residues" evidence="1">
    <location>
        <begin position="356"/>
        <end position="375"/>
    </location>
</feature>
<dbReference type="Proteomes" id="UP001182556">
    <property type="component" value="Unassembled WGS sequence"/>
</dbReference>
<feature type="compositionally biased region" description="Polar residues" evidence="1">
    <location>
        <begin position="222"/>
        <end position="232"/>
    </location>
</feature>
<feature type="domain" description="Inositol polyphosphate-related phosphatase" evidence="2">
    <location>
        <begin position="918"/>
        <end position="1256"/>
    </location>
</feature>
<dbReference type="InterPro" id="IPR015943">
    <property type="entry name" value="WD40/YVTN_repeat-like_dom_sf"/>
</dbReference>
<dbReference type="SMART" id="SM00128">
    <property type="entry name" value="IPPc"/>
    <property type="match status" value="1"/>
</dbReference>
<feature type="compositionally biased region" description="Pro residues" evidence="1">
    <location>
        <begin position="325"/>
        <end position="342"/>
    </location>
</feature>
<dbReference type="InterPro" id="IPR046985">
    <property type="entry name" value="IP5"/>
</dbReference>